<keyword evidence="2 9" id="KW-0808">Transferase</keyword>
<dbReference type="InterPro" id="IPR050385">
    <property type="entry name" value="Archaeal_FAD_synthase"/>
</dbReference>
<dbReference type="EC" id="2.7.7.70" evidence="1"/>
<dbReference type="SUPFAM" id="SSF52374">
    <property type="entry name" value="Nucleotidylyl transferase"/>
    <property type="match status" value="1"/>
</dbReference>
<evidence type="ECO:0000256" key="1">
    <source>
        <dbReference type="ARBA" id="ARBA00012519"/>
    </source>
</evidence>
<dbReference type="EMBL" id="SWBO01000004">
    <property type="protein sequence ID" value="TKC01204.1"/>
    <property type="molecule type" value="Genomic_DNA"/>
</dbReference>
<dbReference type="GO" id="GO:0005524">
    <property type="term" value="F:ATP binding"/>
    <property type="evidence" value="ECO:0007669"/>
    <property type="project" value="UniProtKB-KW"/>
</dbReference>
<organism evidence="9 10">
    <name type="scientific">Pedobacter cryotolerans</name>
    <dbReference type="NCBI Taxonomy" id="2571270"/>
    <lineage>
        <taxon>Bacteria</taxon>
        <taxon>Pseudomonadati</taxon>
        <taxon>Bacteroidota</taxon>
        <taxon>Sphingobacteriia</taxon>
        <taxon>Sphingobacteriales</taxon>
        <taxon>Sphingobacteriaceae</taxon>
        <taxon>Pedobacter</taxon>
    </lineage>
</organism>
<dbReference type="PANTHER" id="PTHR43793">
    <property type="entry name" value="FAD SYNTHASE"/>
    <property type="match status" value="1"/>
</dbReference>
<evidence type="ECO:0000256" key="5">
    <source>
        <dbReference type="ARBA" id="ARBA00022840"/>
    </source>
</evidence>
<dbReference type="NCBIfam" id="TIGR02199">
    <property type="entry name" value="rfaE_dom_II"/>
    <property type="match status" value="1"/>
</dbReference>
<sequence>MSVEKNAITQKIFSLPVLLIQIEDWKKKGEKIVFTNGCFDLIHPGHLSYLLEAANLGDKLIIGVNTDRSVRKIKGEERPINNQQSRLQLLAALFFVDAVVLFDEPTPADLIKAIKPHILVKGGDYKIEDIVGAKETIERGGAVKVLNFLPGYSSTHIIEKIKQL</sequence>
<evidence type="ECO:0000259" key="8">
    <source>
        <dbReference type="Pfam" id="PF01467"/>
    </source>
</evidence>
<dbReference type="AlphaFoldDB" id="A0A4U1C6Z9"/>
<keyword evidence="4" id="KW-0547">Nucleotide-binding</keyword>
<dbReference type="OrthoDB" id="9795543at2"/>
<dbReference type="Proteomes" id="UP000310477">
    <property type="component" value="Unassembled WGS sequence"/>
</dbReference>
<dbReference type="NCBIfam" id="TIGR00125">
    <property type="entry name" value="cyt_tran_rel"/>
    <property type="match status" value="1"/>
</dbReference>
<protein>
    <recommendedName>
        <fullName evidence="1">D-glycero-beta-D-manno-heptose 1-phosphate adenylyltransferase</fullName>
        <ecNumber evidence="1">2.7.7.70</ecNumber>
    </recommendedName>
</protein>
<dbReference type="InterPro" id="IPR004821">
    <property type="entry name" value="Cyt_trans-like"/>
</dbReference>
<keyword evidence="5" id="KW-0067">ATP-binding</keyword>
<evidence type="ECO:0000313" key="10">
    <source>
        <dbReference type="Proteomes" id="UP000310477"/>
    </source>
</evidence>
<dbReference type="Gene3D" id="3.40.50.620">
    <property type="entry name" value="HUPs"/>
    <property type="match status" value="1"/>
</dbReference>
<keyword evidence="3 9" id="KW-0548">Nucleotidyltransferase</keyword>
<proteinExistence type="predicted"/>
<dbReference type="GO" id="GO:0016779">
    <property type="term" value="F:nucleotidyltransferase activity"/>
    <property type="evidence" value="ECO:0007669"/>
    <property type="project" value="UniProtKB-KW"/>
</dbReference>
<dbReference type="InterPro" id="IPR011914">
    <property type="entry name" value="RfaE_dom_II"/>
</dbReference>
<evidence type="ECO:0000256" key="3">
    <source>
        <dbReference type="ARBA" id="ARBA00022695"/>
    </source>
</evidence>
<evidence type="ECO:0000256" key="6">
    <source>
        <dbReference type="ARBA" id="ARBA00023277"/>
    </source>
</evidence>
<reference evidence="9 10" key="1">
    <citation type="submission" date="2019-04" db="EMBL/GenBank/DDBJ databases">
        <title>Pedobacter sp. AR-2-6 sp. nov., isolated from Arctic soil.</title>
        <authorList>
            <person name="Dahal R.H."/>
            <person name="Kim D.-U."/>
        </authorList>
    </citation>
    <scope>NUCLEOTIDE SEQUENCE [LARGE SCALE GENOMIC DNA]</scope>
    <source>
        <strain evidence="9 10">AR-2-6</strain>
    </source>
</reference>
<comment type="caution">
    <text evidence="9">The sequence shown here is derived from an EMBL/GenBank/DDBJ whole genome shotgun (WGS) entry which is preliminary data.</text>
</comment>
<dbReference type="GO" id="GO:0005975">
    <property type="term" value="P:carbohydrate metabolic process"/>
    <property type="evidence" value="ECO:0007669"/>
    <property type="project" value="InterPro"/>
</dbReference>
<name>A0A4U1C6Z9_9SPHI</name>
<dbReference type="Pfam" id="PF01467">
    <property type="entry name" value="CTP_transf_like"/>
    <property type="match status" value="1"/>
</dbReference>
<evidence type="ECO:0000256" key="4">
    <source>
        <dbReference type="ARBA" id="ARBA00022741"/>
    </source>
</evidence>
<comment type="catalytic activity">
    <reaction evidence="7">
        <text>D-glycero-beta-D-manno-heptose 1-phosphate + ATP + H(+) = ADP-D-glycero-beta-D-manno-heptose + diphosphate</text>
        <dbReference type="Rhea" id="RHEA:27465"/>
        <dbReference type="ChEBI" id="CHEBI:15378"/>
        <dbReference type="ChEBI" id="CHEBI:30616"/>
        <dbReference type="ChEBI" id="CHEBI:33019"/>
        <dbReference type="ChEBI" id="CHEBI:59967"/>
        <dbReference type="ChEBI" id="CHEBI:61593"/>
        <dbReference type="EC" id="2.7.7.70"/>
    </reaction>
</comment>
<dbReference type="PANTHER" id="PTHR43793:SF2">
    <property type="entry name" value="BIFUNCTIONAL PROTEIN HLDE"/>
    <property type="match status" value="1"/>
</dbReference>
<dbReference type="InterPro" id="IPR014729">
    <property type="entry name" value="Rossmann-like_a/b/a_fold"/>
</dbReference>
<accession>A0A4U1C6Z9</accession>
<evidence type="ECO:0000256" key="7">
    <source>
        <dbReference type="ARBA" id="ARBA00047428"/>
    </source>
</evidence>
<feature type="domain" description="Cytidyltransferase-like" evidence="8">
    <location>
        <begin position="34"/>
        <end position="159"/>
    </location>
</feature>
<keyword evidence="10" id="KW-1185">Reference proteome</keyword>
<gene>
    <name evidence="9" type="primary">rfaE2</name>
    <name evidence="9" type="ORF">FA045_08135</name>
</gene>
<evidence type="ECO:0000256" key="2">
    <source>
        <dbReference type="ARBA" id="ARBA00022679"/>
    </source>
</evidence>
<keyword evidence="6" id="KW-0119">Carbohydrate metabolism</keyword>
<dbReference type="GO" id="GO:0016773">
    <property type="term" value="F:phosphotransferase activity, alcohol group as acceptor"/>
    <property type="evidence" value="ECO:0007669"/>
    <property type="project" value="InterPro"/>
</dbReference>
<dbReference type="RefSeq" id="WP_136876365.1">
    <property type="nucleotide sequence ID" value="NZ_SWBO01000004.1"/>
</dbReference>
<evidence type="ECO:0000313" key="9">
    <source>
        <dbReference type="EMBL" id="TKC01204.1"/>
    </source>
</evidence>